<evidence type="ECO:0000256" key="6">
    <source>
        <dbReference type="ARBA" id="ARBA00022747"/>
    </source>
</evidence>
<dbReference type="PANTHER" id="PTHR42998">
    <property type="entry name" value="TYPE I RESTRICTION ENZYME HINDVIIP M PROTEIN-RELATED"/>
    <property type="match status" value="1"/>
</dbReference>
<dbReference type="Gene3D" id="3.90.220.20">
    <property type="entry name" value="DNA methylase specificity domains"/>
    <property type="match status" value="1"/>
</dbReference>
<feature type="domain" description="DNA methylase adenine-specific" evidence="9">
    <location>
        <begin position="138"/>
        <end position="412"/>
    </location>
</feature>
<keyword evidence="4" id="KW-0808">Transferase</keyword>
<evidence type="ECO:0000256" key="2">
    <source>
        <dbReference type="ARBA" id="ARBA00011900"/>
    </source>
</evidence>
<dbReference type="InterPro" id="IPR003356">
    <property type="entry name" value="DNA_methylase_A-5"/>
</dbReference>
<dbReference type="InterPro" id="IPR002052">
    <property type="entry name" value="DNA_methylase_N6_adenine_CS"/>
</dbReference>
<dbReference type="SUPFAM" id="SSF116734">
    <property type="entry name" value="DNA methylase specificity domain"/>
    <property type="match status" value="1"/>
</dbReference>
<evidence type="ECO:0000259" key="9">
    <source>
        <dbReference type="Pfam" id="PF02384"/>
    </source>
</evidence>
<dbReference type="RefSeq" id="WP_034647316.1">
    <property type="nucleotide sequence ID" value="NZ_ARZX01000049.1"/>
</dbReference>
<dbReference type="Pfam" id="PF02384">
    <property type="entry name" value="N6_Mtase"/>
    <property type="match status" value="1"/>
</dbReference>
<dbReference type="InterPro" id="IPR052916">
    <property type="entry name" value="Type-I_RE_MTase_Subunit"/>
</dbReference>
<keyword evidence="3" id="KW-0489">Methyltransferase</keyword>
<dbReference type="PROSITE" id="PS00092">
    <property type="entry name" value="N6_MTASE"/>
    <property type="match status" value="1"/>
</dbReference>
<comment type="caution">
    <text evidence="10">The sequence shown here is derived from an EMBL/GenBank/DDBJ whole genome shotgun (WGS) entry which is preliminary data.</text>
</comment>
<name>A0ABN0RJR2_9FLAO</name>
<dbReference type="PRINTS" id="PR00507">
    <property type="entry name" value="N12N6MTFRASE"/>
</dbReference>
<evidence type="ECO:0000256" key="5">
    <source>
        <dbReference type="ARBA" id="ARBA00022691"/>
    </source>
</evidence>
<dbReference type="Gene3D" id="1.20.1260.30">
    <property type="match status" value="1"/>
</dbReference>
<keyword evidence="11" id="KW-1185">Reference proteome</keyword>
<evidence type="ECO:0000256" key="8">
    <source>
        <dbReference type="ARBA" id="ARBA00047942"/>
    </source>
</evidence>
<gene>
    <name evidence="10" type="ORF">KLA_17117</name>
</gene>
<sequence length="667" mass="76437">MELNLDFELTKTDKLLRKFEEIHNFIYANDGLSTQQTLEEFIKILFIKVIDEKKKEKQFYIDDAEFEQIKSSKKSEQLLQRINSLFSSTIQEYSDLFDKGDRIKLSPLSLANTINKLQDFSLINSSNDAKGLAFQKFLSHQEKDGRGQFFTPEPIIDFCVSIIQPKPNETIIDPACGSGGFLNSSFNYILNNNENVNIEKVVSENLYGLDINKSIARIAKMKLLLEANVETNVKCINSLTDYDEVLLKVKVDKASKGFDIVLTNPPFGTAGKISDKKILSSFDLGYKWKKVNENEFVKTNTLHTGQVAEILFIERCIDLLKEGGRMGIVLPNGHFENPSLEYLRYYIKQRTKILGIVNLPQETFIPYGTGVKTSLLFIQKDTPNIDREYPLFFSQIRKIGYQGNKNGSPIYQKDEYGKILRDKNKNPILDEDLSIVIEDYKKFHTEKKIETENSYSIKYNELNGRFDYDFYSPQNRKLIELIEKNNAVRLCDVVQVVKTKSKKLTNKNLTVEYVELSDVNTPSLEIINSTEMSVYELPSRASYEIKKGDIITAIAGNSIGSRKHATALVNSDFDGAICTNGFRVLRNFKIDPYYLLYYLKSEYFLNQISMLRTGAAIPNISDNDFKNLLISIPSEKVIKEISEKVKKSFELREKSKSELNSIEYELA</sequence>
<reference evidence="10 11" key="1">
    <citation type="journal article" date="2014" name="Genome Announc.">
        <title>Draft Genome Sequence of the Carrageenan-Degrading Bacterium Cellulophaga sp. Strain KL-A, Isolated from Decaying Marine Algae.</title>
        <authorList>
            <person name="Shan D."/>
            <person name="Ying J."/>
            <person name="Li X."/>
            <person name="Gao Z."/>
            <person name="Wei G."/>
            <person name="Shao Z."/>
        </authorList>
    </citation>
    <scope>NUCLEOTIDE SEQUENCE [LARGE SCALE GENOMIC DNA]</scope>
    <source>
        <strain evidence="10 11">KL-A</strain>
    </source>
</reference>
<comment type="similarity">
    <text evidence="1">Belongs to the N(4)/N(6)-methyltransferase family.</text>
</comment>
<dbReference type="EC" id="2.1.1.72" evidence="2"/>
<evidence type="ECO:0000256" key="3">
    <source>
        <dbReference type="ARBA" id="ARBA00022603"/>
    </source>
</evidence>
<keyword evidence="7" id="KW-0238">DNA-binding</keyword>
<comment type="catalytic activity">
    <reaction evidence="8">
        <text>a 2'-deoxyadenosine in DNA + S-adenosyl-L-methionine = an N(6)-methyl-2'-deoxyadenosine in DNA + S-adenosyl-L-homocysteine + H(+)</text>
        <dbReference type="Rhea" id="RHEA:15197"/>
        <dbReference type="Rhea" id="RHEA-COMP:12418"/>
        <dbReference type="Rhea" id="RHEA-COMP:12419"/>
        <dbReference type="ChEBI" id="CHEBI:15378"/>
        <dbReference type="ChEBI" id="CHEBI:57856"/>
        <dbReference type="ChEBI" id="CHEBI:59789"/>
        <dbReference type="ChEBI" id="CHEBI:90615"/>
        <dbReference type="ChEBI" id="CHEBI:90616"/>
        <dbReference type="EC" id="2.1.1.72"/>
    </reaction>
</comment>
<evidence type="ECO:0000313" key="11">
    <source>
        <dbReference type="Proteomes" id="UP000019275"/>
    </source>
</evidence>
<protein>
    <recommendedName>
        <fullName evidence="2">site-specific DNA-methyltransferase (adenine-specific)</fullName>
        <ecNumber evidence="2">2.1.1.72</ecNumber>
    </recommendedName>
</protein>
<dbReference type="Gene3D" id="3.40.50.150">
    <property type="entry name" value="Vaccinia Virus protein VP39"/>
    <property type="match status" value="1"/>
</dbReference>
<keyword evidence="5" id="KW-0949">S-adenosyl-L-methionine</keyword>
<dbReference type="SUPFAM" id="SSF53335">
    <property type="entry name" value="S-adenosyl-L-methionine-dependent methyltransferases"/>
    <property type="match status" value="1"/>
</dbReference>
<dbReference type="InterPro" id="IPR044946">
    <property type="entry name" value="Restrct_endonuc_typeI_TRD_sf"/>
</dbReference>
<accession>A0ABN0RJR2</accession>
<evidence type="ECO:0000256" key="4">
    <source>
        <dbReference type="ARBA" id="ARBA00022679"/>
    </source>
</evidence>
<proteinExistence type="inferred from homology"/>
<dbReference type="EMBL" id="ARZX01000049">
    <property type="protein sequence ID" value="EWH09827.1"/>
    <property type="molecule type" value="Genomic_DNA"/>
</dbReference>
<organism evidence="10 11">
    <name type="scientific">Cellulophaga geojensis KL-A</name>
    <dbReference type="NCBI Taxonomy" id="1328323"/>
    <lineage>
        <taxon>Bacteria</taxon>
        <taxon>Pseudomonadati</taxon>
        <taxon>Bacteroidota</taxon>
        <taxon>Flavobacteriia</taxon>
        <taxon>Flavobacteriales</taxon>
        <taxon>Flavobacteriaceae</taxon>
        <taxon>Cellulophaga</taxon>
    </lineage>
</organism>
<evidence type="ECO:0000256" key="1">
    <source>
        <dbReference type="ARBA" id="ARBA00006594"/>
    </source>
</evidence>
<evidence type="ECO:0000256" key="7">
    <source>
        <dbReference type="ARBA" id="ARBA00023125"/>
    </source>
</evidence>
<dbReference type="InterPro" id="IPR038333">
    <property type="entry name" value="T1MK-like_N_sf"/>
</dbReference>
<evidence type="ECO:0000313" key="10">
    <source>
        <dbReference type="EMBL" id="EWH09827.1"/>
    </source>
</evidence>
<dbReference type="Proteomes" id="UP000019275">
    <property type="component" value="Unassembled WGS sequence"/>
</dbReference>
<dbReference type="PANTHER" id="PTHR42998:SF1">
    <property type="entry name" value="TYPE I RESTRICTION ENZYME HINDI METHYLASE SUBUNIT"/>
    <property type="match status" value="1"/>
</dbReference>
<keyword evidence="6" id="KW-0680">Restriction system</keyword>
<dbReference type="InterPro" id="IPR029063">
    <property type="entry name" value="SAM-dependent_MTases_sf"/>
</dbReference>